<accession>A0A5N8WI44</accession>
<dbReference type="GO" id="GO:0005524">
    <property type="term" value="F:ATP binding"/>
    <property type="evidence" value="ECO:0007669"/>
    <property type="project" value="InterPro"/>
</dbReference>
<dbReference type="GO" id="GO:0004176">
    <property type="term" value="F:ATP-dependent peptidase activity"/>
    <property type="evidence" value="ECO:0007669"/>
    <property type="project" value="InterPro"/>
</dbReference>
<sequence length="213" mass="23159">MTAAPANIAPWHTNVYVDGVAYPTRHYALLDEDDDGTETVLGLKPDELHYIRAIHEAAHAVTAIAGGAHLHHAQIETLDSATDNGGVTEACGLDDGNLYAVFSGAGERANDRWLREAGLWTPRLAVAVESGARSDRASFLEVNPHVGFGDREVDYRVVHDLADQVIDRHWREINVVADALVQQIRLDGDDIAGLIRIPNGPHRARNTEGNEAP</sequence>
<gene>
    <name evidence="1" type="ORF">FPZ41_00410</name>
    <name evidence="2" type="ORF">FPZ41_01115</name>
</gene>
<evidence type="ECO:0000313" key="2">
    <source>
        <dbReference type="EMBL" id="MPY47262.1"/>
    </source>
</evidence>
<organism evidence="1 3">
    <name type="scientific">Streptomyces acidicola</name>
    <dbReference type="NCBI Taxonomy" id="2596892"/>
    <lineage>
        <taxon>Bacteria</taxon>
        <taxon>Bacillati</taxon>
        <taxon>Actinomycetota</taxon>
        <taxon>Actinomycetes</taxon>
        <taxon>Kitasatosporales</taxon>
        <taxon>Streptomycetaceae</taxon>
        <taxon>Streptomyces</taxon>
    </lineage>
</organism>
<evidence type="ECO:0008006" key="4">
    <source>
        <dbReference type="Google" id="ProtNLM"/>
    </source>
</evidence>
<dbReference type="InterPro" id="IPR037219">
    <property type="entry name" value="Peptidase_M41-like"/>
</dbReference>
<dbReference type="Proteomes" id="UP000373149">
    <property type="component" value="Unassembled WGS sequence"/>
</dbReference>
<dbReference type="EMBL" id="VMNX01000001">
    <property type="protein sequence ID" value="MPY47262.1"/>
    <property type="molecule type" value="Genomic_DNA"/>
</dbReference>
<keyword evidence="3" id="KW-1185">Reference proteome</keyword>
<dbReference type="SUPFAM" id="SSF140990">
    <property type="entry name" value="FtsH protease domain-like"/>
    <property type="match status" value="1"/>
</dbReference>
<evidence type="ECO:0000313" key="3">
    <source>
        <dbReference type="Proteomes" id="UP000373149"/>
    </source>
</evidence>
<reference evidence="1 3" key="1">
    <citation type="submission" date="2019-09" db="EMBL/GenBank/DDBJ databases">
        <authorList>
            <person name="Duangmal K."/>
            <person name="Teo W.F.A."/>
            <person name="Lipun K."/>
        </authorList>
    </citation>
    <scope>NUCLEOTIDE SEQUENCE [LARGE SCALE GENOMIC DNA]</scope>
    <source>
        <strain evidence="1 3">K1PN6</strain>
    </source>
</reference>
<dbReference type="EMBL" id="VMNX01000001">
    <property type="protein sequence ID" value="MPY47123.1"/>
    <property type="molecule type" value="Genomic_DNA"/>
</dbReference>
<dbReference type="RefSeq" id="WP_152857953.1">
    <property type="nucleotide sequence ID" value="NZ_VMNX01000001.1"/>
</dbReference>
<comment type="caution">
    <text evidence="1">The sequence shown here is derived from an EMBL/GenBank/DDBJ whole genome shotgun (WGS) entry which is preliminary data.</text>
</comment>
<evidence type="ECO:0000313" key="1">
    <source>
        <dbReference type="EMBL" id="MPY47123.1"/>
    </source>
</evidence>
<dbReference type="GO" id="GO:0004222">
    <property type="term" value="F:metalloendopeptidase activity"/>
    <property type="evidence" value="ECO:0007669"/>
    <property type="project" value="InterPro"/>
</dbReference>
<protein>
    <recommendedName>
        <fullName evidence="4">Peptidase M41 domain-containing protein</fullName>
    </recommendedName>
</protein>
<proteinExistence type="predicted"/>
<name>A0A5N8WI44_9ACTN</name>
<dbReference type="AlphaFoldDB" id="A0A5N8WI44"/>
<dbReference type="GO" id="GO:0006508">
    <property type="term" value="P:proteolysis"/>
    <property type="evidence" value="ECO:0007669"/>
    <property type="project" value="InterPro"/>
</dbReference>